<evidence type="ECO:0000256" key="3">
    <source>
        <dbReference type="ARBA" id="ARBA00022729"/>
    </source>
</evidence>
<dbReference type="GO" id="GO:0006629">
    <property type="term" value="P:lipid metabolic process"/>
    <property type="evidence" value="ECO:0007669"/>
    <property type="project" value="InterPro"/>
</dbReference>
<gene>
    <name evidence="9" type="ORF">BSTOLATCC_MIC9472</name>
</gene>
<evidence type="ECO:0000313" key="9">
    <source>
        <dbReference type="EMBL" id="CAG9313665.1"/>
    </source>
</evidence>
<name>A0AAU9IR33_9CILI</name>
<evidence type="ECO:0000256" key="5">
    <source>
        <dbReference type="ARBA" id="ARBA00022801"/>
    </source>
</evidence>
<comment type="similarity">
    <text evidence="1">Belongs to the glycerophosphoryl diester phosphodiesterase family.</text>
</comment>
<comment type="catalytic activity">
    <reaction evidence="6">
        <text>a sn-glycero-3-phosphodiester + H2O = an alcohol + sn-glycerol 3-phosphate + H(+)</text>
        <dbReference type="Rhea" id="RHEA:12969"/>
        <dbReference type="ChEBI" id="CHEBI:15377"/>
        <dbReference type="ChEBI" id="CHEBI:15378"/>
        <dbReference type="ChEBI" id="CHEBI:30879"/>
        <dbReference type="ChEBI" id="CHEBI:57597"/>
        <dbReference type="ChEBI" id="CHEBI:83408"/>
        <dbReference type="EC" id="3.1.4.46"/>
    </reaction>
</comment>
<evidence type="ECO:0000256" key="1">
    <source>
        <dbReference type="ARBA" id="ARBA00007277"/>
    </source>
</evidence>
<evidence type="ECO:0000256" key="4">
    <source>
        <dbReference type="ARBA" id="ARBA00022798"/>
    </source>
</evidence>
<evidence type="ECO:0000256" key="2">
    <source>
        <dbReference type="ARBA" id="ARBA00012247"/>
    </source>
</evidence>
<dbReference type="SUPFAM" id="SSF51695">
    <property type="entry name" value="PLC-like phosphodiesterases"/>
    <property type="match status" value="1"/>
</dbReference>
<dbReference type="Proteomes" id="UP001162131">
    <property type="component" value="Unassembled WGS sequence"/>
</dbReference>
<feature type="chain" id="PRO_5043717610" description="glycerophosphodiester phosphodiesterase" evidence="7">
    <location>
        <begin position="19"/>
        <end position="330"/>
    </location>
</feature>
<evidence type="ECO:0000256" key="7">
    <source>
        <dbReference type="SAM" id="SignalP"/>
    </source>
</evidence>
<dbReference type="InterPro" id="IPR030395">
    <property type="entry name" value="GP_PDE_dom"/>
</dbReference>
<dbReference type="EMBL" id="CAJZBQ010000011">
    <property type="protein sequence ID" value="CAG9313665.1"/>
    <property type="molecule type" value="Genomic_DNA"/>
</dbReference>
<organism evidence="9 10">
    <name type="scientific">Blepharisma stoltei</name>
    <dbReference type="NCBI Taxonomy" id="1481888"/>
    <lineage>
        <taxon>Eukaryota</taxon>
        <taxon>Sar</taxon>
        <taxon>Alveolata</taxon>
        <taxon>Ciliophora</taxon>
        <taxon>Postciliodesmatophora</taxon>
        <taxon>Heterotrichea</taxon>
        <taxon>Heterotrichida</taxon>
        <taxon>Blepharismidae</taxon>
        <taxon>Blepharisma</taxon>
    </lineage>
</organism>
<dbReference type="PROSITE" id="PS51704">
    <property type="entry name" value="GP_PDE"/>
    <property type="match status" value="1"/>
</dbReference>
<feature type="signal peptide" evidence="7">
    <location>
        <begin position="1"/>
        <end position="18"/>
    </location>
</feature>
<dbReference type="PANTHER" id="PTHR43620">
    <property type="entry name" value="GLYCEROPHOSPHORYL DIESTER PHOSPHODIESTERASE"/>
    <property type="match status" value="1"/>
</dbReference>
<evidence type="ECO:0000256" key="6">
    <source>
        <dbReference type="ARBA" id="ARBA00047512"/>
    </source>
</evidence>
<dbReference type="Pfam" id="PF03009">
    <property type="entry name" value="GDPD"/>
    <property type="match status" value="1"/>
</dbReference>
<evidence type="ECO:0000259" key="8">
    <source>
        <dbReference type="PROSITE" id="PS51704"/>
    </source>
</evidence>
<dbReference type="GO" id="GO:0006071">
    <property type="term" value="P:glycerol metabolic process"/>
    <property type="evidence" value="ECO:0007669"/>
    <property type="project" value="UniProtKB-KW"/>
</dbReference>
<dbReference type="EC" id="3.1.4.46" evidence="2"/>
<keyword evidence="4" id="KW-0319">Glycerol metabolism</keyword>
<dbReference type="GO" id="GO:0008889">
    <property type="term" value="F:glycerophosphodiester phosphodiesterase activity"/>
    <property type="evidence" value="ECO:0007669"/>
    <property type="project" value="UniProtKB-EC"/>
</dbReference>
<proteinExistence type="inferred from homology"/>
<dbReference type="AlphaFoldDB" id="A0AAU9IR33"/>
<keyword evidence="10" id="KW-1185">Reference proteome</keyword>
<dbReference type="Gene3D" id="3.20.20.190">
    <property type="entry name" value="Phosphatidylinositol (PI) phosphodiesterase"/>
    <property type="match status" value="1"/>
</dbReference>
<keyword evidence="5" id="KW-0378">Hydrolase</keyword>
<protein>
    <recommendedName>
        <fullName evidence="2">glycerophosphodiester phosphodiesterase</fullName>
        <ecNumber evidence="2">3.1.4.46</ecNumber>
    </recommendedName>
</protein>
<reference evidence="9" key="1">
    <citation type="submission" date="2021-09" db="EMBL/GenBank/DDBJ databases">
        <authorList>
            <consortium name="AG Swart"/>
            <person name="Singh M."/>
            <person name="Singh A."/>
            <person name="Seah K."/>
            <person name="Emmerich C."/>
        </authorList>
    </citation>
    <scope>NUCLEOTIDE SEQUENCE</scope>
    <source>
        <strain evidence="9">ATCC30299</strain>
    </source>
</reference>
<sequence>MWLITVLISVAIAKQTLAPYLKNLKRPLNIAHRGASGYIPEHTLQAYDVAAYMSADYIEPDLNPTKDFHLVINHDNLLNETSNVELLPQFAYLHTTKVVQTYSGNVTETGWFVEDFTLEQIKQLKAKQRLSFRPATFNYLLDKITIDEALQWAVNQNEERKKNKKPLVGAYIELKNPAYYNSKGFPVQQMLLDTLKKFGVDDLKGASERCPIILQCFELETLQFFSNVTDLPLVYLIDSGAGLPYNMTEYASIVHGVGPNLGFLFNGKFDSTGFVALAHQNDLFVHPWTIRDDVLPKGFTVKEYYLKLLYENVDGIFTEFPDSATAYFNL</sequence>
<feature type="domain" description="GP-PDE" evidence="8">
    <location>
        <begin position="27"/>
        <end position="328"/>
    </location>
</feature>
<dbReference type="PANTHER" id="PTHR43620:SF7">
    <property type="entry name" value="GLYCEROPHOSPHODIESTER PHOSPHODIESTERASE GDPD5-RELATED"/>
    <property type="match status" value="1"/>
</dbReference>
<accession>A0AAU9IR33</accession>
<comment type="caution">
    <text evidence="9">The sequence shown here is derived from an EMBL/GenBank/DDBJ whole genome shotgun (WGS) entry which is preliminary data.</text>
</comment>
<keyword evidence="3 7" id="KW-0732">Signal</keyword>
<dbReference type="InterPro" id="IPR017946">
    <property type="entry name" value="PLC-like_Pdiesterase_TIM-brl"/>
</dbReference>
<evidence type="ECO:0000313" key="10">
    <source>
        <dbReference type="Proteomes" id="UP001162131"/>
    </source>
</evidence>